<organism evidence="3 4">
    <name type="scientific">Elysia marginata</name>
    <dbReference type="NCBI Taxonomy" id="1093978"/>
    <lineage>
        <taxon>Eukaryota</taxon>
        <taxon>Metazoa</taxon>
        <taxon>Spiralia</taxon>
        <taxon>Lophotrochozoa</taxon>
        <taxon>Mollusca</taxon>
        <taxon>Gastropoda</taxon>
        <taxon>Heterobranchia</taxon>
        <taxon>Euthyneura</taxon>
        <taxon>Panpulmonata</taxon>
        <taxon>Sacoglossa</taxon>
        <taxon>Placobranchoidea</taxon>
        <taxon>Plakobranchidae</taxon>
        <taxon>Elysia</taxon>
    </lineage>
</organism>
<feature type="compositionally biased region" description="Polar residues" evidence="1">
    <location>
        <begin position="155"/>
        <end position="170"/>
    </location>
</feature>
<evidence type="ECO:0000313" key="4">
    <source>
        <dbReference type="Proteomes" id="UP000762676"/>
    </source>
</evidence>
<name>A0AAV4HIA8_9GAST</name>
<keyword evidence="4" id="KW-1185">Reference proteome</keyword>
<protein>
    <submittedName>
        <fullName evidence="3">CCHC-type zinc finger, nucleic acid binding protein a</fullName>
    </submittedName>
</protein>
<dbReference type="Proteomes" id="UP000762676">
    <property type="component" value="Unassembled WGS sequence"/>
</dbReference>
<sequence length="270" mass="31486">MKRVLLSALTRMVPLKEHGGPSLTWRDAYSCNLVFPKPLKIWPYAAMAASYIRNRCINNRFGITPFEAVTKKRPNMRNMQQFGKTCYAFVQNPKKLNDRSEKGCFVGFDRDSPAHLVYFPDSETVKKVRIVKFLEDDIVKVDCDSEEEFVSLNDKQNVPENLTQSQNSNIGEHVEGNLNSERSDNNVDADLDQNPGRTRRKPKHLDDFYVNDEIDEHLNVTLHYCYPKITMKLFLAKRVKNGRRPWTWKCVLSVRMKPLNLLLYPKTEKW</sequence>
<feature type="domain" description="Retroviral polymerase SH3-like" evidence="2">
    <location>
        <begin position="85"/>
        <end position="139"/>
    </location>
</feature>
<dbReference type="Pfam" id="PF25597">
    <property type="entry name" value="SH3_retrovirus"/>
    <property type="match status" value="1"/>
</dbReference>
<reference evidence="3 4" key="1">
    <citation type="journal article" date="2021" name="Elife">
        <title>Chloroplast acquisition without the gene transfer in kleptoplastic sea slugs, Plakobranchus ocellatus.</title>
        <authorList>
            <person name="Maeda T."/>
            <person name="Takahashi S."/>
            <person name="Yoshida T."/>
            <person name="Shimamura S."/>
            <person name="Takaki Y."/>
            <person name="Nagai Y."/>
            <person name="Toyoda A."/>
            <person name="Suzuki Y."/>
            <person name="Arimoto A."/>
            <person name="Ishii H."/>
            <person name="Satoh N."/>
            <person name="Nishiyama T."/>
            <person name="Hasebe M."/>
            <person name="Maruyama T."/>
            <person name="Minagawa J."/>
            <person name="Obokata J."/>
            <person name="Shigenobu S."/>
        </authorList>
    </citation>
    <scope>NUCLEOTIDE SEQUENCE [LARGE SCALE GENOMIC DNA]</scope>
</reference>
<accession>A0AAV4HIA8</accession>
<gene>
    <name evidence="3" type="ORF">ElyMa_002758100</name>
</gene>
<evidence type="ECO:0000313" key="3">
    <source>
        <dbReference type="EMBL" id="GFR97943.1"/>
    </source>
</evidence>
<dbReference type="InterPro" id="IPR057670">
    <property type="entry name" value="SH3_retrovirus"/>
</dbReference>
<dbReference type="AlphaFoldDB" id="A0AAV4HIA8"/>
<feature type="region of interest" description="Disordered" evidence="1">
    <location>
        <begin position="155"/>
        <end position="203"/>
    </location>
</feature>
<dbReference type="EMBL" id="BMAT01005657">
    <property type="protein sequence ID" value="GFR97943.1"/>
    <property type="molecule type" value="Genomic_DNA"/>
</dbReference>
<comment type="caution">
    <text evidence="3">The sequence shown here is derived from an EMBL/GenBank/DDBJ whole genome shotgun (WGS) entry which is preliminary data.</text>
</comment>
<evidence type="ECO:0000259" key="2">
    <source>
        <dbReference type="Pfam" id="PF25597"/>
    </source>
</evidence>
<evidence type="ECO:0000256" key="1">
    <source>
        <dbReference type="SAM" id="MobiDB-lite"/>
    </source>
</evidence>
<proteinExistence type="predicted"/>